<reference evidence="2 3" key="1">
    <citation type="submission" date="2017-04" db="EMBL/GenBank/DDBJ databases">
        <authorList>
            <person name="Afonso C.L."/>
            <person name="Miller P.J."/>
            <person name="Scott M.A."/>
            <person name="Spackman E."/>
            <person name="Goraichik I."/>
            <person name="Dimitrov K.M."/>
            <person name="Suarez D.L."/>
            <person name="Swayne D.E."/>
        </authorList>
    </citation>
    <scope>NUCLEOTIDE SEQUENCE [LARGE SCALE GENOMIC DNA]</scope>
    <source>
        <strain evidence="2 3">CGMCC 1.12708</strain>
    </source>
</reference>
<organism evidence="2 3">
    <name type="scientific">Moheibacter sediminis</name>
    <dbReference type="NCBI Taxonomy" id="1434700"/>
    <lineage>
        <taxon>Bacteria</taxon>
        <taxon>Pseudomonadati</taxon>
        <taxon>Bacteroidota</taxon>
        <taxon>Flavobacteriia</taxon>
        <taxon>Flavobacteriales</taxon>
        <taxon>Weeksellaceae</taxon>
        <taxon>Moheibacter</taxon>
    </lineage>
</organism>
<keyword evidence="1" id="KW-1133">Transmembrane helix</keyword>
<gene>
    <name evidence="2" type="ORF">SAMN06296427_102314</name>
</gene>
<feature type="transmembrane region" description="Helical" evidence="1">
    <location>
        <begin position="145"/>
        <end position="163"/>
    </location>
</feature>
<sequence length="170" mass="19587">MKKFFKSLLFSFIVFILILIYAVIHNQFTYAISPEIFTELFFIRFGFVEYGTDTPRLSASIIGIWAILFIAFLISTLYFVATLLLKPKFKIVIRAIQIHLITTIVIGLTGLLFGYVFWDNSVFPNHIPIDVINYKNYSAGMHMHGFSHTGGFIGIIFSFIYLYKNRNSNS</sequence>
<name>A0A1W1ZAD4_9FLAO</name>
<dbReference type="AlphaFoldDB" id="A0A1W1ZAD4"/>
<protein>
    <submittedName>
        <fullName evidence="2">Uncharacterized protein</fullName>
    </submittedName>
</protein>
<keyword evidence="1" id="KW-0472">Membrane</keyword>
<evidence type="ECO:0000313" key="2">
    <source>
        <dbReference type="EMBL" id="SMC45367.1"/>
    </source>
</evidence>
<dbReference type="Proteomes" id="UP000192393">
    <property type="component" value="Unassembled WGS sequence"/>
</dbReference>
<dbReference type="EMBL" id="FWXS01000002">
    <property type="protein sequence ID" value="SMC45367.1"/>
    <property type="molecule type" value="Genomic_DNA"/>
</dbReference>
<dbReference type="RefSeq" id="WP_084016468.1">
    <property type="nucleotide sequence ID" value="NZ_FWXS01000002.1"/>
</dbReference>
<feature type="transmembrane region" description="Helical" evidence="1">
    <location>
        <begin position="62"/>
        <end position="85"/>
    </location>
</feature>
<keyword evidence="1" id="KW-0812">Transmembrane</keyword>
<feature type="transmembrane region" description="Helical" evidence="1">
    <location>
        <begin position="7"/>
        <end position="24"/>
    </location>
</feature>
<proteinExistence type="predicted"/>
<evidence type="ECO:0000256" key="1">
    <source>
        <dbReference type="SAM" id="Phobius"/>
    </source>
</evidence>
<keyword evidence="3" id="KW-1185">Reference proteome</keyword>
<evidence type="ECO:0000313" key="3">
    <source>
        <dbReference type="Proteomes" id="UP000192393"/>
    </source>
</evidence>
<accession>A0A1W1ZAD4</accession>
<dbReference type="OrthoDB" id="678065at2"/>
<dbReference type="STRING" id="1434700.SAMN06296427_102314"/>
<feature type="transmembrane region" description="Helical" evidence="1">
    <location>
        <begin position="97"/>
        <end position="118"/>
    </location>
</feature>